<feature type="non-terminal residue" evidence="1">
    <location>
        <position position="1"/>
    </location>
</feature>
<keyword evidence="2" id="KW-1185">Reference proteome</keyword>
<feature type="non-terminal residue" evidence="1">
    <location>
        <position position="136"/>
    </location>
</feature>
<name>A0ACA9RJI5_9GLOM</name>
<evidence type="ECO:0000313" key="2">
    <source>
        <dbReference type="Proteomes" id="UP000789366"/>
    </source>
</evidence>
<sequence>QQRRACERETHKSESSSRVIAQCERRERERIEKTLNIPNKRSISQQARRANEQKKRIYTNNVRHDLGHMDSVCIYCRVLHWLDERLSASSVTNPKFRKCCKQGKVILPTLRDPSPLLRQLFEGQDQQSKEFHSNIR</sequence>
<evidence type="ECO:0000313" key="1">
    <source>
        <dbReference type="EMBL" id="CAG8797014.1"/>
    </source>
</evidence>
<proteinExistence type="predicted"/>
<dbReference type="Proteomes" id="UP000789366">
    <property type="component" value="Unassembled WGS sequence"/>
</dbReference>
<organism evidence="1 2">
    <name type="scientific">Cetraspora pellucida</name>
    <dbReference type="NCBI Taxonomy" id="1433469"/>
    <lineage>
        <taxon>Eukaryota</taxon>
        <taxon>Fungi</taxon>
        <taxon>Fungi incertae sedis</taxon>
        <taxon>Mucoromycota</taxon>
        <taxon>Glomeromycotina</taxon>
        <taxon>Glomeromycetes</taxon>
        <taxon>Diversisporales</taxon>
        <taxon>Gigasporaceae</taxon>
        <taxon>Cetraspora</taxon>
    </lineage>
</organism>
<reference evidence="1" key="1">
    <citation type="submission" date="2021-06" db="EMBL/GenBank/DDBJ databases">
        <authorList>
            <person name="Kallberg Y."/>
            <person name="Tangrot J."/>
            <person name="Rosling A."/>
        </authorList>
    </citation>
    <scope>NUCLEOTIDE SEQUENCE</scope>
    <source>
        <strain evidence="1">28 12/20/2015</strain>
    </source>
</reference>
<protein>
    <submittedName>
        <fullName evidence="1">7434_t:CDS:1</fullName>
    </submittedName>
</protein>
<dbReference type="EMBL" id="CAJVPW010075360">
    <property type="protein sequence ID" value="CAG8797014.1"/>
    <property type="molecule type" value="Genomic_DNA"/>
</dbReference>
<comment type="caution">
    <text evidence="1">The sequence shown here is derived from an EMBL/GenBank/DDBJ whole genome shotgun (WGS) entry which is preliminary data.</text>
</comment>
<accession>A0ACA9RJI5</accession>
<gene>
    <name evidence="1" type="ORF">SPELUC_LOCUS17722</name>
</gene>